<evidence type="ECO:0000256" key="1">
    <source>
        <dbReference type="SAM" id="MobiDB-lite"/>
    </source>
</evidence>
<gene>
    <name evidence="2" type="ORF">METZ01_LOCUS35703</name>
</gene>
<accession>A0A381QW82</accession>
<feature type="compositionally biased region" description="Basic residues" evidence="1">
    <location>
        <begin position="81"/>
        <end position="91"/>
    </location>
</feature>
<feature type="compositionally biased region" description="Basic and acidic residues" evidence="1">
    <location>
        <begin position="60"/>
        <end position="80"/>
    </location>
</feature>
<name>A0A381QW82_9ZZZZ</name>
<dbReference type="AlphaFoldDB" id="A0A381QW82"/>
<proteinExistence type="predicted"/>
<evidence type="ECO:0000313" key="2">
    <source>
        <dbReference type="EMBL" id="SUZ82849.1"/>
    </source>
</evidence>
<reference evidence="2" key="1">
    <citation type="submission" date="2018-05" db="EMBL/GenBank/DDBJ databases">
        <authorList>
            <person name="Lanie J.A."/>
            <person name="Ng W.-L."/>
            <person name="Kazmierczak K.M."/>
            <person name="Andrzejewski T.M."/>
            <person name="Davidsen T.M."/>
            <person name="Wayne K.J."/>
            <person name="Tettelin H."/>
            <person name="Glass J.I."/>
            <person name="Rusch D."/>
            <person name="Podicherti R."/>
            <person name="Tsui H.-C.T."/>
            <person name="Winkler M.E."/>
        </authorList>
    </citation>
    <scope>NUCLEOTIDE SEQUENCE</scope>
</reference>
<dbReference type="EMBL" id="UINC01001526">
    <property type="protein sequence ID" value="SUZ82849.1"/>
    <property type="molecule type" value="Genomic_DNA"/>
</dbReference>
<feature type="region of interest" description="Disordered" evidence="1">
    <location>
        <begin position="60"/>
        <end position="91"/>
    </location>
</feature>
<organism evidence="2">
    <name type="scientific">marine metagenome</name>
    <dbReference type="NCBI Taxonomy" id="408172"/>
    <lineage>
        <taxon>unclassified sequences</taxon>
        <taxon>metagenomes</taxon>
        <taxon>ecological metagenomes</taxon>
    </lineage>
</organism>
<protein>
    <submittedName>
        <fullName evidence="2">Uncharacterized protein</fullName>
    </submittedName>
</protein>
<sequence length="91" mass="10824">MTWLLGGWLVGTATAAWLRRRIRRGVERYTPEHLRREVTDRSTDMLRSVRRIAGEVTDATRDGRDEVRRTRHTLDHEYGARRRHRPFRSVG</sequence>